<organism evidence="1 2">
    <name type="scientific">Janthinobacterium fluminis</name>
    <dbReference type="NCBI Taxonomy" id="2987524"/>
    <lineage>
        <taxon>Bacteria</taxon>
        <taxon>Pseudomonadati</taxon>
        <taxon>Pseudomonadota</taxon>
        <taxon>Betaproteobacteria</taxon>
        <taxon>Burkholderiales</taxon>
        <taxon>Oxalobacteraceae</taxon>
        <taxon>Janthinobacterium</taxon>
    </lineage>
</organism>
<evidence type="ECO:0000313" key="1">
    <source>
        <dbReference type="EMBL" id="MDC8758042.1"/>
    </source>
</evidence>
<dbReference type="EMBL" id="JAQQXR010000003">
    <property type="protein sequence ID" value="MDC8758042.1"/>
    <property type="molecule type" value="Genomic_DNA"/>
</dbReference>
<name>A0ABT5JZ89_9BURK</name>
<proteinExistence type="predicted"/>
<reference evidence="1 2" key="1">
    <citation type="submission" date="2022-10" db="EMBL/GenBank/DDBJ databases">
        <title>Janthinobacterium sp. hw3 Genome sequencing.</title>
        <authorList>
            <person name="Park S."/>
        </authorList>
    </citation>
    <scope>NUCLEOTIDE SEQUENCE [LARGE SCALE GENOMIC DNA]</scope>
    <source>
        <strain evidence="2">hw3</strain>
    </source>
</reference>
<sequence length="162" mass="17006">MFPDHAHCVTDPESNLEASLSVAQGSDGGAAAVDVELRNPSADEVVLKVNAETSAFIMLTVTDGQGTVLSKPAKKFNSSETQRYETVRIGGGGSHRWRVPLAAQLDAGALPEAGLKGRLVVNVALLFNKAGGGRGADNGYQSALLTLFDMDIFFTPTALRGF</sequence>
<dbReference type="RefSeq" id="WP_273670714.1">
    <property type="nucleotide sequence ID" value="NZ_JAQQXR010000003.1"/>
</dbReference>
<protein>
    <submittedName>
        <fullName evidence="1">Uncharacterized protein</fullName>
    </submittedName>
</protein>
<accession>A0ABT5JZ89</accession>
<dbReference type="Proteomes" id="UP001221208">
    <property type="component" value="Unassembled WGS sequence"/>
</dbReference>
<gene>
    <name evidence="1" type="ORF">OIK44_10610</name>
</gene>
<evidence type="ECO:0000313" key="2">
    <source>
        <dbReference type="Proteomes" id="UP001221208"/>
    </source>
</evidence>
<keyword evidence="2" id="KW-1185">Reference proteome</keyword>
<comment type="caution">
    <text evidence="1">The sequence shown here is derived from an EMBL/GenBank/DDBJ whole genome shotgun (WGS) entry which is preliminary data.</text>
</comment>